<dbReference type="VEuPathDB" id="VectorBase:AFAF012454"/>
<proteinExistence type="predicted"/>
<accession>A0A182QL79</accession>
<dbReference type="EMBL" id="AXCN02000739">
    <property type="status" value="NOT_ANNOTATED_CDS"/>
    <property type="molecule type" value="Genomic_DNA"/>
</dbReference>
<sequence>MSGFDAFASTLRVRKYNRTTIVLNGTFTSKVILNNSFYVSTSLFHSPLGNQQFNHYPMKLPAQHLCDFVNSLYDDYGEFLTNIYNMPPRGTCPIQPQDVHTIDKVFPTRSVPPYLPKGLWKIFITIALWEAEITKFEKWRCIAYLILVGGRNQKVNRTVQYSRRPVNLAHAKITPQKILPLRLLETIEDGSHWKRLCAA</sequence>
<reference evidence="1" key="2">
    <citation type="submission" date="2020-05" db="UniProtKB">
        <authorList>
            <consortium name="EnsemblMetazoa"/>
        </authorList>
    </citation>
    <scope>IDENTIFICATION</scope>
    <source>
        <strain evidence="1">FAR1</strain>
    </source>
</reference>
<dbReference type="AlphaFoldDB" id="A0A182QL79"/>
<dbReference type="EnsemblMetazoa" id="AFAF012454-RA">
    <property type="protein sequence ID" value="AFAF012454-PA"/>
    <property type="gene ID" value="AFAF012454"/>
</dbReference>
<name>A0A182QL79_9DIPT</name>
<dbReference type="PANTHER" id="PTHR21112">
    <property type="entry name" value="CHEMOSENSORY PROTEIN A 29A-RELATED"/>
    <property type="match status" value="1"/>
</dbReference>
<organism evidence="1 2">
    <name type="scientific">Anopheles farauti</name>
    <dbReference type="NCBI Taxonomy" id="69004"/>
    <lineage>
        <taxon>Eukaryota</taxon>
        <taxon>Metazoa</taxon>
        <taxon>Ecdysozoa</taxon>
        <taxon>Arthropoda</taxon>
        <taxon>Hexapoda</taxon>
        <taxon>Insecta</taxon>
        <taxon>Pterygota</taxon>
        <taxon>Neoptera</taxon>
        <taxon>Endopterygota</taxon>
        <taxon>Diptera</taxon>
        <taxon>Nematocera</taxon>
        <taxon>Culicoidea</taxon>
        <taxon>Culicidae</taxon>
        <taxon>Anophelinae</taxon>
        <taxon>Anopheles</taxon>
    </lineage>
</organism>
<protein>
    <submittedName>
        <fullName evidence="1">Uncharacterized protein</fullName>
    </submittedName>
</protein>
<reference evidence="2" key="1">
    <citation type="submission" date="2014-01" db="EMBL/GenBank/DDBJ databases">
        <title>The Genome Sequence of Anopheles farauti FAR1 (V2).</title>
        <authorList>
            <consortium name="The Broad Institute Genomics Platform"/>
            <person name="Neafsey D.E."/>
            <person name="Besansky N."/>
            <person name="Howell P."/>
            <person name="Walton C."/>
            <person name="Young S.K."/>
            <person name="Zeng Q."/>
            <person name="Gargeya S."/>
            <person name="Fitzgerald M."/>
            <person name="Haas B."/>
            <person name="Abouelleil A."/>
            <person name="Allen A.W."/>
            <person name="Alvarado L."/>
            <person name="Arachchi H.M."/>
            <person name="Berlin A.M."/>
            <person name="Chapman S.B."/>
            <person name="Gainer-Dewar J."/>
            <person name="Goldberg J."/>
            <person name="Griggs A."/>
            <person name="Gujja S."/>
            <person name="Hansen M."/>
            <person name="Howarth C."/>
            <person name="Imamovic A."/>
            <person name="Ireland A."/>
            <person name="Larimer J."/>
            <person name="McCowan C."/>
            <person name="Murphy C."/>
            <person name="Pearson M."/>
            <person name="Poon T.W."/>
            <person name="Priest M."/>
            <person name="Roberts A."/>
            <person name="Saif S."/>
            <person name="Shea T."/>
            <person name="Sisk P."/>
            <person name="Sykes S."/>
            <person name="Wortman J."/>
            <person name="Nusbaum C."/>
            <person name="Birren B."/>
        </authorList>
    </citation>
    <scope>NUCLEOTIDE SEQUENCE [LARGE SCALE GENOMIC DNA]</scope>
    <source>
        <strain evidence="2">FAR1</strain>
    </source>
</reference>
<evidence type="ECO:0000313" key="2">
    <source>
        <dbReference type="Proteomes" id="UP000075886"/>
    </source>
</evidence>
<dbReference type="STRING" id="69004.A0A182QL79"/>
<dbReference type="PANTHER" id="PTHR21112:SF0">
    <property type="entry name" value="CHEMOSENSORY PROTEIN A 29A-RELATED"/>
    <property type="match status" value="1"/>
</dbReference>
<dbReference type="Proteomes" id="UP000075886">
    <property type="component" value="Unassembled WGS sequence"/>
</dbReference>
<evidence type="ECO:0000313" key="1">
    <source>
        <dbReference type="EnsemblMetazoa" id="AFAF012454-PA"/>
    </source>
</evidence>
<keyword evidence="2" id="KW-1185">Reference proteome</keyword>